<dbReference type="SMART" id="SM00267">
    <property type="entry name" value="GGDEF"/>
    <property type="match status" value="1"/>
</dbReference>
<dbReference type="GO" id="GO:1902201">
    <property type="term" value="P:negative regulation of bacterial-type flagellum-dependent cell motility"/>
    <property type="evidence" value="ECO:0007669"/>
    <property type="project" value="TreeGrafter"/>
</dbReference>
<dbReference type="EC" id="2.7.7.65" evidence="2"/>
<proteinExistence type="predicted"/>
<accession>A0A318EIZ5</accession>
<sequence>MERPVATDGGLGRLNGIKFGPSGPLQNRHLPSGGFMAAHSVRTVLEAVAEVSAERDLDALRGSLLQTTAEVLDCDGAAFWELPGEGAAPALPPFGVAVTAPTLEQLRAGSAVDLHDADGACVSLFPLARGEVLAIRTCGDATRPDDARVAQAMLRLYANFADLIAASEQDRLTGLFNRRSFDAQLARAAEACLPAALRERRGDGETAGRWLVLFDVDHFKRINDRFGHLYGDEVLLLLAQLLRRRFRGDDRCFRYGGEEFAVLLAPTEEAGARAAAERLRRDVESQSFARVGQVTISLGVARLRPGLGPTDVIDLADRALYEAKHGGRNRCVFAGDAGDGDAPAMARSFGEVELF</sequence>
<evidence type="ECO:0000256" key="3">
    <source>
        <dbReference type="ARBA" id="ARBA00034247"/>
    </source>
</evidence>
<dbReference type="Proteomes" id="UP000248330">
    <property type="component" value="Unassembled WGS sequence"/>
</dbReference>
<dbReference type="PROSITE" id="PS50887">
    <property type="entry name" value="GGDEF"/>
    <property type="match status" value="1"/>
</dbReference>
<dbReference type="InterPro" id="IPR043128">
    <property type="entry name" value="Rev_trsase/Diguanyl_cyclase"/>
</dbReference>
<organism evidence="5 6">
    <name type="scientific">Sinimarinibacterium flocculans</name>
    <dbReference type="NCBI Taxonomy" id="985250"/>
    <lineage>
        <taxon>Bacteria</taxon>
        <taxon>Pseudomonadati</taxon>
        <taxon>Pseudomonadota</taxon>
        <taxon>Gammaproteobacteria</taxon>
        <taxon>Nevskiales</taxon>
        <taxon>Nevskiaceae</taxon>
        <taxon>Sinimarinibacterium</taxon>
    </lineage>
</organism>
<dbReference type="InterPro" id="IPR000160">
    <property type="entry name" value="GGDEF_dom"/>
</dbReference>
<dbReference type="AlphaFoldDB" id="A0A318EIZ5"/>
<dbReference type="GO" id="GO:0052621">
    <property type="term" value="F:diguanylate cyclase activity"/>
    <property type="evidence" value="ECO:0007669"/>
    <property type="project" value="UniProtKB-EC"/>
</dbReference>
<gene>
    <name evidence="5" type="ORF">C8D93_102445</name>
</gene>
<feature type="domain" description="GGDEF" evidence="4">
    <location>
        <begin position="207"/>
        <end position="336"/>
    </location>
</feature>
<comment type="cofactor">
    <cofactor evidence="1">
        <name>Mg(2+)</name>
        <dbReference type="ChEBI" id="CHEBI:18420"/>
    </cofactor>
</comment>
<evidence type="ECO:0000256" key="2">
    <source>
        <dbReference type="ARBA" id="ARBA00012528"/>
    </source>
</evidence>
<dbReference type="CDD" id="cd01949">
    <property type="entry name" value="GGDEF"/>
    <property type="match status" value="1"/>
</dbReference>
<dbReference type="InterPro" id="IPR029787">
    <property type="entry name" value="Nucleotide_cyclase"/>
</dbReference>
<comment type="catalytic activity">
    <reaction evidence="3">
        <text>2 GTP = 3',3'-c-di-GMP + 2 diphosphate</text>
        <dbReference type="Rhea" id="RHEA:24898"/>
        <dbReference type="ChEBI" id="CHEBI:33019"/>
        <dbReference type="ChEBI" id="CHEBI:37565"/>
        <dbReference type="ChEBI" id="CHEBI:58805"/>
        <dbReference type="EC" id="2.7.7.65"/>
    </reaction>
</comment>
<reference evidence="5 6" key="1">
    <citation type="submission" date="2018-04" db="EMBL/GenBank/DDBJ databases">
        <title>Genomic Encyclopedia of Type Strains, Phase IV (KMG-IV): sequencing the most valuable type-strain genomes for metagenomic binning, comparative biology and taxonomic classification.</title>
        <authorList>
            <person name="Goeker M."/>
        </authorList>
    </citation>
    <scope>NUCLEOTIDE SEQUENCE [LARGE SCALE GENOMIC DNA]</scope>
    <source>
        <strain evidence="5 6">DSM 104150</strain>
    </source>
</reference>
<keyword evidence="6" id="KW-1185">Reference proteome</keyword>
<dbReference type="GO" id="GO:0043709">
    <property type="term" value="P:cell adhesion involved in single-species biofilm formation"/>
    <property type="evidence" value="ECO:0007669"/>
    <property type="project" value="TreeGrafter"/>
</dbReference>
<dbReference type="SUPFAM" id="SSF55073">
    <property type="entry name" value="Nucleotide cyclase"/>
    <property type="match status" value="1"/>
</dbReference>
<dbReference type="GO" id="GO:0005886">
    <property type="term" value="C:plasma membrane"/>
    <property type="evidence" value="ECO:0007669"/>
    <property type="project" value="TreeGrafter"/>
</dbReference>
<dbReference type="Pfam" id="PF00990">
    <property type="entry name" value="GGDEF"/>
    <property type="match status" value="1"/>
</dbReference>
<dbReference type="FunFam" id="3.30.70.270:FF:000001">
    <property type="entry name" value="Diguanylate cyclase domain protein"/>
    <property type="match status" value="1"/>
</dbReference>
<evidence type="ECO:0000313" key="5">
    <source>
        <dbReference type="EMBL" id="PXV70586.1"/>
    </source>
</evidence>
<evidence type="ECO:0000256" key="1">
    <source>
        <dbReference type="ARBA" id="ARBA00001946"/>
    </source>
</evidence>
<comment type="caution">
    <text evidence="5">The sequence shown here is derived from an EMBL/GenBank/DDBJ whole genome shotgun (WGS) entry which is preliminary data.</text>
</comment>
<evidence type="ECO:0000259" key="4">
    <source>
        <dbReference type="PROSITE" id="PS50887"/>
    </source>
</evidence>
<dbReference type="InterPro" id="IPR050469">
    <property type="entry name" value="Diguanylate_Cyclase"/>
</dbReference>
<dbReference type="PANTHER" id="PTHR45138">
    <property type="entry name" value="REGULATORY COMPONENTS OF SENSORY TRANSDUCTION SYSTEM"/>
    <property type="match status" value="1"/>
</dbReference>
<dbReference type="EMBL" id="QICN01000002">
    <property type="protein sequence ID" value="PXV70586.1"/>
    <property type="molecule type" value="Genomic_DNA"/>
</dbReference>
<dbReference type="RefSeq" id="WP_110264237.1">
    <property type="nucleotide sequence ID" value="NZ_JBHSCS010000005.1"/>
</dbReference>
<dbReference type="PANTHER" id="PTHR45138:SF9">
    <property type="entry name" value="DIGUANYLATE CYCLASE DGCM-RELATED"/>
    <property type="match status" value="1"/>
</dbReference>
<protein>
    <recommendedName>
        <fullName evidence="2">diguanylate cyclase</fullName>
        <ecNumber evidence="2">2.7.7.65</ecNumber>
    </recommendedName>
</protein>
<name>A0A318EIZ5_9GAMM</name>
<evidence type="ECO:0000313" key="6">
    <source>
        <dbReference type="Proteomes" id="UP000248330"/>
    </source>
</evidence>
<dbReference type="NCBIfam" id="TIGR00254">
    <property type="entry name" value="GGDEF"/>
    <property type="match status" value="1"/>
</dbReference>
<dbReference type="Gene3D" id="3.30.70.270">
    <property type="match status" value="1"/>
</dbReference>
<dbReference type="OrthoDB" id="9812358at2"/>